<dbReference type="RefSeq" id="WP_252915130.1">
    <property type="nucleotide sequence ID" value="NZ_JAAAML010000001.1"/>
</dbReference>
<evidence type="ECO:0000313" key="1">
    <source>
        <dbReference type="EMBL" id="MCO6407819.1"/>
    </source>
</evidence>
<keyword evidence="2" id="KW-1185">Reference proteome</keyword>
<dbReference type="Proteomes" id="UP001320715">
    <property type="component" value="Unassembled WGS sequence"/>
</dbReference>
<proteinExistence type="predicted"/>
<gene>
    <name evidence="1" type="ORF">GTW23_06475</name>
</gene>
<comment type="caution">
    <text evidence="1">The sequence shown here is derived from an EMBL/GenBank/DDBJ whole genome shotgun (WGS) entry which is preliminary data.</text>
</comment>
<organism evidence="1 2">
    <name type="scientific">Hoeflea alexandrii</name>
    <dbReference type="NCBI Taxonomy" id="288436"/>
    <lineage>
        <taxon>Bacteria</taxon>
        <taxon>Pseudomonadati</taxon>
        <taxon>Pseudomonadota</taxon>
        <taxon>Alphaproteobacteria</taxon>
        <taxon>Hyphomicrobiales</taxon>
        <taxon>Rhizobiaceae</taxon>
        <taxon>Hoeflea</taxon>
    </lineage>
</organism>
<dbReference type="EMBL" id="JAAAML010000001">
    <property type="protein sequence ID" value="MCO6407819.1"/>
    <property type="molecule type" value="Genomic_DNA"/>
</dbReference>
<evidence type="ECO:0000313" key="2">
    <source>
        <dbReference type="Proteomes" id="UP001320715"/>
    </source>
</evidence>
<sequence length="238" mass="26348">MNSVARNKIETAISQIRTFLEVDLVAAFDGKQCFEPQVGWAPIATACIDIRANDHFLNDDGKALLELMISRLEDNLNDIVSVLREAADGQTGEDLLKKLRKAIEVTKSDFSEMAGQYQSLNDGYISPIINYGRMHVGDVFKDIRESQIINRSIVNNTLNNLRIRSDENLASFVGALSAVVEKSQNKEAGELLDQFNEELSRSEPRKSLLRRSWKSLVEVLPDVAKIAGASAALAKLIG</sequence>
<reference evidence="1 2" key="1">
    <citation type="submission" date="2020-01" db="EMBL/GenBank/DDBJ databases">
        <title>Genomes of bacteria type strains.</title>
        <authorList>
            <person name="Chen J."/>
            <person name="Zhu S."/>
            <person name="Yang J."/>
        </authorList>
    </citation>
    <scope>NUCLEOTIDE SEQUENCE [LARGE SCALE GENOMIC DNA]</scope>
    <source>
        <strain evidence="1 2">DSM 16655</strain>
    </source>
</reference>
<protein>
    <submittedName>
        <fullName evidence="1">Uncharacterized protein</fullName>
    </submittedName>
</protein>
<accession>A0ABT1CNR2</accession>
<name>A0ABT1CNR2_9HYPH</name>